<accession>A0A2K8T2P1</accession>
<dbReference type="KEGG" id="nfl:COO91_07333"/>
<evidence type="ECO:0000313" key="2">
    <source>
        <dbReference type="Proteomes" id="UP000232003"/>
    </source>
</evidence>
<reference evidence="1 2" key="1">
    <citation type="submission" date="2017-11" db="EMBL/GenBank/DDBJ databases">
        <title>Complete genome of a free-living desiccation-tolerant cyanobacterium and its photosynthetic adaptation to extreme terrestrial habitat.</title>
        <authorList>
            <person name="Shang J."/>
        </authorList>
    </citation>
    <scope>NUCLEOTIDE SEQUENCE [LARGE SCALE GENOMIC DNA]</scope>
    <source>
        <strain evidence="1 2">CCNUN1</strain>
    </source>
</reference>
<keyword evidence="2" id="KW-1185">Reference proteome</keyword>
<gene>
    <name evidence="1" type="ORF">COO91_07333</name>
</gene>
<proteinExistence type="predicted"/>
<evidence type="ECO:0000313" key="1">
    <source>
        <dbReference type="EMBL" id="AUB41285.1"/>
    </source>
</evidence>
<sequence>MRSWNFIQFDLVLVKSYEASPGHVLMPTSKKFNNAIFVKA</sequence>
<protein>
    <submittedName>
        <fullName evidence="1">Uncharacterized protein</fullName>
    </submittedName>
</protein>
<name>A0A2K8T2P1_9NOSO</name>
<organism evidence="1 2">
    <name type="scientific">Nostoc flagelliforme CCNUN1</name>
    <dbReference type="NCBI Taxonomy" id="2038116"/>
    <lineage>
        <taxon>Bacteria</taxon>
        <taxon>Bacillati</taxon>
        <taxon>Cyanobacteriota</taxon>
        <taxon>Cyanophyceae</taxon>
        <taxon>Nostocales</taxon>
        <taxon>Nostocaceae</taxon>
        <taxon>Nostoc</taxon>
    </lineage>
</organism>
<dbReference type="EMBL" id="CP024785">
    <property type="protein sequence ID" value="AUB41285.1"/>
    <property type="molecule type" value="Genomic_DNA"/>
</dbReference>
<dbReference type="Proteomes" id="UP000232003">
    <property type="component" value="Chromosome"/>
</dbReference>
<dbReference type="AlphaFoldDB" id="A0A2K8T2P1"/>